<keyword evidence="4" id="KW-1185">Reference proteome</keyword>
<feature type="compositionally biased region" description="Pro residues" evidence="1">
    <location>
        <begin position="509"/>
        <end position="530"/>
    </location>
</feature>
<feature type="region of interest" description="Disordered" evidence="1">
    <location>
        <begin position="508"/>
        <end position="530"/>
    </location>
</feature>
<reference evidence="3 4" key="1">
    <citation type="submission" date="2020-08" db="EMBL/GenBank/DDBJ databases">
        <title>Genomic Encyclopedia of Type Strains, Phase IV (KMG-IV): sequencing the most valuable type-strain genomes for metagenomic binning, comparative biology and taxonomic classification.</title>
        <authorList>
            <person name="Goeker M."/>
        </authorList>
    </citation>
    <scope>NUCLEOTIDE SEQUENCE [LARGE SCALE GENOMIC DNA]</scope>
    <source>
        <strain evidence="3 4">YC6723</strain>
    </source>
</reference>
<dbReference type="Proteomes" id="UP000529795">
    <property type="component" value="Unassembled WGS sequence"/>
</dbReference>
<evidence type="ECO:0000256" key="2">
    <source>
        <dbReference type="SAM" id="SignalP"/>
    </source>
</evidence>
<dbReference type="AlphaFoldDB" id="A0A840F945"/>
<organism evidence="3 4">
    <name type="scientific">Sphingomonas jinjuensis</name>
    <dbReference type="NCBI Taxonomy" id="535907"/>
    <lineage>
        <taxon>Bacteria</taxon>
        <taxon>Pseudomonadati</taxon>
        <taxon>Pseudomonadota</taxon>
        <taxon>Alphaproteobacteria</taxon>
        <taxon>Sphingomonadales</taxon>
        <taxon>Sphingomonadaceae</taxon>
        <taxon>Sphingomonas</taxon>
    </lineage>
</organism>
<name>A0A840F945_9SPHN</name>
<protein>
    <submittedName>
        <fullName evidence="3">Uncharacterized protein</fullName>
    </submittedName>
</protein>
<dbReference type="RefSeq" id="WP_183982523.1">
    <property type="nucleotide sequence ID" value="NZ_JACIEV010000002.1"/>
</dbReference>
<gene>
    <name evidence="3" type="ORF">GGQ80_000704</name>
</gene>
<accession>A0A840F945</accession>
<sequence length="530" mass="55817">MTDLLKFPLLLAALAATAPTPAVAESAPFDLVGPRLRVTIARSGRTLPLGSVPNLAAGDRITVHAELGRDNDTRYLLVAGFLRGPTSRPPKSWFSRAETWRDKKADLSITVPGGAKQLVLFLAPDSGGFDAIVDAVRKQPGSFVRATQELNQASLDRARLDMFVERMREQERVDPDKIETLSPTLTRSLAVKLKTECLTLYAAAQAGCLTDSRESLLLADSHTSALADTLVGAPTDLAFQLSATPQGGYGYYSPYIGVVRDLARIFGAFQATQFRYIPTLTSVHGGEATLLLNAAPSFAKPKSVMVVAMPAIEPGEAPPLRRSDPGAPVCLSRPDLVLPIEGAPLIYATQFAHDMTLSIERPGGKPLDLPLTADAGRGGYVLANGKAGFAGLPSSTDARLRGQWGFLPFTGPGYRLQIAPAAPEWKADAAPLAASKDAAVTLTGAAPACVSSVELRGAGASRPLPWKIDGTDKLIISLPASGVTGSAVRVAIRYAGQDQPSLVELPIARPEPAPLAEPVEPAPLTAPLPN</sequence>
<keyword evidence="2" id="KW-0732">Signal</keyword>
<dbReference type="EMBL" id="JACIEV010000002">
    <property type="protein sequence ID" value="MBB4152816.1"/>
    <property type="molecule type" value="Genomic_DNA"/>
</dbReference>
<feature type="chain" id="PRO_5033050301" evidence="2">
    <location>
        <begin position="25"/>
        <end position="530"/>
    </location>
</feature>
<evidence type="ECO:0000313" key="3">
    <source>
        <dbReference type="EMBL" id="MBB4152816.1"/>
    </source>
</evidence>
<evidence type="ECO:0000256" key="1">
    <source>
        <dbReference type="SAM" id="MobiDB-lite"/>
    </source>
</evidence>
<comment type="caution">
    <text evidence="3">The sequence shown here is derived from an EMBL/GenBank/DDBJ whole genome shotgun (WGS) entry which is preliminary data.</text>
</comment>
<proteinExistence type="predicted"/>
<evidence type="ECO:0000313" key="4">
    <source>
        <dbReference type="Proteomes" id="UP000529795"/>
    </source>
</evidence>
<feature type="signal peptide" evidence="2">
    <location>
        <begin position="1"/>
        <end position="24"/>
    </location>
</feature>